<reference evidence="2" key="1">
    <citation type="submission" date="2022-01" db="EMBL/GenBank/DDBJ databases">
        <authorList>
            <person name="Braso-Vives M."/>
        </authorList>
    </citation>
    <scope>NUCLEOTIDE SEQUENCE</scope>
</reference>
<dbReference type="AlphaFoldDB" id="A0A8K0ADX8"/>
<sequence>MATGTRQDVPDQHKKIYAELCRLLFEGTTLVLPIAYGQIDERECKGCNSGSEDEETEDGTDDNALPMDCIAFAKQLQRVGAIRQALSGWGHKMLASRMPILRVEIHTILQTLGGQEARTELDDLLQTCLLPMDEKQMTYYIEAVRLWNAREAKAEEGDELAELEDVLKAYCMLECDRGSRSSVEPDDTTDTLADTSTYSTASSNRTVRPPQWIDVPTAPQETDNTAENIEKAWMEVTGQRIELEVERQFESAAVESQKWDQDVARAEEKAKQQVESRVRKVEHSLASTLSKREEASNNSFLHLDRRERVAAAEIDVKEQRLRLEVGRLAGRTDGYKVKEDNVGHVQRLGRDTTNMLRQGTFLKDQMDQRDFQKWTEMEKNEDFRRSAIKESMDRTLERIAGMEQRFWENITARTECIWDAMAKQLRDMEKDLDESHKRLDNVATELGERLAVIDRQIGGLSVAESYSSRDALTESALSLGVTAPDQESQSDTTSVWDSLGNSRAEK</sequence>
<dbReference type="Proteomes" id="UP000838412">
    <property type="component" value="Chromosome 9"/>
</dbReference>
<evidence type="ECO:0000256" key="1">
    <source>
        <dbReference type="SAM" id="MobiDB-lite"/>
    </source>
</evidence>
<name>A0A8K0ADX8_BRALA</name>
<evidence type="ECO:0000313" key="3">
    <source>
        <dbReference type="Proteomes" id="UP000838412"/>
    </source>
</evidence>
<accession>A0A8K0ADX8</accession>
<dbReference type="EMBL" id="OV696694">
    <property type="protein sequence ID" value="CAH1273148.1"/>
    <property type="molecule type" value="Genomic_DNA"/>
</dbReference>
<keyword evidence="3" id="KW-1185">Reference proteome</keyword>
<feature type="compositionally biased region" description="Polar residues" evidence="1">
    <location>
        <begin position="485"/>
        <end position="506"/>
    </location>
</feature>
<feature type="region of interest" description="Disordered" evidence="1">
    <location>
        <begin position="178"/>
        <end position="222"/>
    </location>
</feature>
<evidence type="ECO:0000313" key="2">
    <source>
        <dbReference type="EMBL" id="CAH1273148.1"/>
    </source>
</evidence>
<feature type="compositionally biased region" description="Low complexity" evidence="1">
    <location>
        <begin position="190"/>
        <end position="203"/>
    </location>
</feature>
<organism evidence="2 3">
    <name type="scientific">Branchiostoma lanceolatum</name>
    <name type="common">Common lancelet</name>
    <name type="synonym">Amphioxus lanceolatum</name>
    <dbReference type="NCBI Taxonomy" id="7740"/>
    <lineage>
        <taxon>Eukaryota</taxon>
        <taxon>Metazoa</taxon>
        <taxon>Chordata</taxon>
        <taxon>Cephalochordata</taxon>
        <taxon>Leptocardii</taxon>
        <taxon>Amphioxiformes</taxon>
        <taxon>Branchiostomatidae</taxon>
        <taxon>Branchiostoma</taxon>
    </lineage>
</organism>
<protein>
    <submittedName>
        <fullName evidence="2">Hypp5059 protein</fullName>
    </submittedName>
</protein>
<dbReference type="OrthoDB" id="10335895at2759"/>
<proteinExistence type="predicted"/>
<feature type="region of interest" description="Disordered" evidence="1">
    <location>
        <begin position="480"/>
        <end position="506"/>
    </location>
</feature>
<gene>
    <name evidence="2" type="primary">Hypp5059</name>
    <name evidence="2" type="ORF">BLAG_LOCUS24572</name>
</gene>